<feature type="domain" description="RGS" evidence="2">
    <location>
        <begin position="467"/>
        <end position="720"/>
    </location>
</feature>
<dbReference type="InParanoid" id="C5DJR1"/>
<dbReference type="InterPro" id="IPR058855">
    <property type="entry name" value="RGS1/SST2-like_Fungal-DR"/>
</dbReference>
<dbReference type="FunCoup" id="C5DJR1">
    <property type="interactions" value="182"/>
</dbReference>
<dbReference type="SMART" id="SM00315">
    <property type="entry name" value="RGS"/>
    <property type="match status" value="1"/>
</dbReference>
<dbReference type="InterPro" id="IPR036388">
    <property type="entry name" value="WH-like_DNA-bd_sf"/>
</dbReference>
<gene>
    <name evidence="4" type="ordered locus">KLTH0F18436g</name>
</gene>
<protein>
    <submittedName>
        <fullName evidence="4">KLTH0F18436p</fullName>
    </submittedName>
</protein>
<dbReference type="GeneID" id="8293222"/>
<feature type="domain" description="DEP" evidence="3">
    <location>
        <begin position="318"/>
        <end position="402"/>
    </location>
</feature>
<accession>C5DJR1</accession>
<keyword evidence="1" id="KW-0734">Signal transduction inhibitor</keyword>
<dbReference type="InterPro" id="IPR016137">
    <property type="entry name" value="RGS"/>
</dbReference>
<dbReference type="STRING" id="559295.C5DJR1"/>
<dbReference type="AlphaFoldDB" id="C5DJR1"/>
<evidence type="ECO:0000259" key="2">
    <source>
        <dbReference type="PROSITE" id="PS50132"/>
    </source>
</evidence>
<dbReference type="SUPFAM" id="SSF46785">
    <property type="entry name" value="Winged helix' DNA-binding domain"/>
    <property type="match status" value="1"/>
</dbReference>
<dbReference type="KEGG" id="lth:KLTH0F18436g"/>
<dbReference type="OMA" id="DPGMRYL"/>
<dbReference type="InterPro" id="IPR036305">
    <property type="entry name" value="RGS_sf"/>
</dbReference>
<dbReference type="PROSITE" id="PS50186">
    <property type="entry name" value="DEP"/>
    <property type="match status" value="1"/>
</dbReference>
<dbReference type="HOGENOM" id="CLU_024143_0_0_1"/>
<dbReference type="Gene3D" id="1.10.167.10">
    <property type="entry name" value="Regulator of G-protein Signalling 4, domain 2"/>
    <property type="match status" value="1"/>
</dbReference>
<dbReference type="Proteomes" id="UP000002036">
    <property type="component" value="Chromosome F"/>
</dbReference>
<evidence type="ECO:0000256" key="1">
    <source>
        <dbReference type="ARBA" id="ARBA00022700"/>
    </source>
</evidence>
<dbReference type="PROSITE" id="PS50132">
    <property type="entry name" value="RGS"/>
    <property type="match status" value="1"/>
</dbReference>
<keyword evidence="5" id="KW-1185">Reference proteome</keyword>
<sequence length="730" mass="82151">MLQKSKGVEGLASETVNQKHKAVQLPLGTLIMDDASNKCWARSPAIHELASKTFKRTPNGIIFTEDLKKVYAILLICLDLKPKPNISHRVLRAPFQRVHPYSFSLKEAISKMADLALEVNMNTTTVSVSYAIQPELACRILKTFMDAKLLHIPADRTRCDLKSGVAIQPTPKGVAILQRYVRQAGLKELPPILKSNLNSMELFCFERSSMTDAIVHSDYFVSLLFKKLMGPCCNIWSPDKYPDKLPVLSKLLECADETFTFEDFNGDQNTEAGQDSDVSQSDFGFGRYKTQKELRVSPLAHRFFTNPDSTSHVQYYVSTSGLRLFKPTTFRNKNRLYECVFSTKAIWQWLMDCTDIVYPKEAVTVSSLFLKNGLIMPIMLEPSENRKNKFSIGSRCLFTLADLGRETVQWDQENNAGANQKDFKVLNSPCNIPSGMGVGRQCIAKSQSVSTLCSESARGSGQLCIMDLNHILRDPGMRYLFRTHLESEFCAENLDVYIEIKKFLKRMTVLKNLIEARTSREQGDKSPTKKSKHSSHLVMNTINSALFRQANECLETAYQIYSSFITSGSPYQLNLDHALRESITEVIMRPQPRMFISCSTEAAVAENFMELPHDRGGVPLKRTSLQQGAQIIENDNTCATTEIEDQQACKTTASTMTSQVQTNEKGNKVYDVADNSLSSILKTLKLIYPLFEKVAGSMYHLMSVDSLPKFINSEIYQEAAVMLNIEARIA</sequence>
<dbReference type="Pfam" id="PF00615">
    <property type="entry name" value="RGS"/>
    <property type="match status" value="1"/>
</dbReference>
<evidence type="ECO:0000313" key="5">
    <source>
        <dbReference type="Proteomes" id="UP000002036"/>
    </source>
</evidence>
<dbReference type="Pfam" id="PF25889">
    <property type="entry name" value="WHD_Fungal_DR"/>
    <property type="match status" value="1"/>
</dbReference>
<dbReference type="EMBL" id="CU928170">
    <property type="protein sequence ID" value="CAR24550.1"/>
    <property type="molecule type" value="Genomic_DNA"/>
</dbReference>
<dbReference type="GO" id="GO:0035556">
    <property type="term" value="P:intracellular signal transduction"/>
    <property type="evidence" value="ECO:0007669"/>
    <property type="project" value="InterPro"/>
</dbReference>
<dbReference type="OrthoDB" id="196547at2759"/>
<dbReference type="SUPFAM" id="SSF48097">
    <property type="entry name" value="Regulator of G-protein signaling, RGS"/>
    <property type="match status" value="1"/>
</dbReference>
<name>C5DJR1_LACTC</name>
<organism evidence="4 5">
    <name type="scientific">Lachancea thermotolerans (strain ATCC 56472 / CBS 6340 / NRRL Y-8284)</name>
    <name type="common">Yeast</name>
    <name type="synonym">Kluyveromyces thermotolerans</name>
    <dbReference type="NCBI Taxonomy" id="559295"/>
    <lineage>
        <taxon>Eukaryota</taxon>
        <taxon>Fungi</taxon>
        <taxon>Dikarya</taxon>
        <taxon>Ascomycota</taxon>
        <taxon>Saccharomycotina</taxon>
        <taxon>Saccharomycetes</taxon>
        <taxon>Saccharomycetales</taxon>
        <taxon>Saccharomycetaceae</taxon>
        <taxon>Lachancea</taxon>
    </lineage>
</organism>
<dbReference type="PANTHER" id="PTHR10845">
    <property type="entry name" value="REGULATOR OF G PROTEIN SIGNALING"/>
    <property type="match status" value="1"/>
</dbReference>
<dbReference type="InterPro" id="IPR000591">
    <property type="entry name" value="DEP_dom"/>
</dbReference>
<reference evidence="4 5" key="1">
    <citation type="journal article" date="2009" name="Genome Res.">
        <title>Comparative genomics of protoploid Saccharomycetaceae.</title>
        <authorList>
            <consortium name="The Genolevures Consortium"/>
            <person name="Souciet J.-L."/>
            <person name="Dujon B."/>
            <person name="Gaillardin C."/>
            <person name="Johnston M."/>
            <person name="Baret P.V."/>
            <person name="Cliften P."/>
            <person name="Sherman D.J."/>
            <person name="Weissenbach J."/>
            <person name="Westhof E."/>
            <person name="Wincker P."/>
            <person name="Jubin C."/>
            <person name="Poulain J."/>
            <person name="Barbe V."/>
            <person name="Segurens B."/>
            <person name="Artiguenave F."/>
            <person name="Anthouard V."/>
            <person name="Vacherie B."/>
            <person name="Val M.-E."/>
            <person name="Fulton R.S."/>
            <person name="Minx P."/>
            <person name="Wilson R."/>
            <person name="Durrens P."/>
            <person name="Jean G."/>
            <person name="Marck C."/>
            <person name="Martin T."/>
            <person name="Nikolski M."/>
            <person name="Rolland T."/>
            <person name="Seret M.-L."/>
            <person name="Casaregola S."/>
            <person name="Despons L."/>
            <person name="Fairhead C."/>
            <person name="Fischer G."/>
            <person name="Lafontaine I."/>
            <person name="Leh V."/>
            <person name="Lemaire M."/>
            <person name="de Montigny J."/>
            <person name="Neuveglise C."/>
            <person name="Thierry A."/>
            <person name="Blanc-Lenfle I."/>
            <person name="Bleykasten C."/>
            <person name="Diffels J."/>
            <person name="Fritsch E."/>
            <person name="Frangeul L."/>
            <person name="Goeffon A."/>
            <person name="Jauniaux N."/>
            <person name="Kachouri-Lafond R."/>
            <person name="Payen C."/>
            <person name="Potier S."/>
            <person name="Pribylova L."/>
            <person name="Ozanne C."/>
            <person name="Richard G.-F."/>
            <person name="Sacerdot C."/>
            <person name="Straub M.-L."/>
            <person name="Talla E."/>
        </authorList>
    </citation>
    <scope>NUCLEOTIDE SEQUENCE [LARGE SCALE GENOMIC DNA]</scope>
    <source>
        <strain evidence="5">ATCC 56472 / CBS 6340 / NRRL Y-8284</strain>
    </source>
</reference>
<dbReference type="InterPro" id="IPR044926">
    <property type="entry name" value="RGS_subdomain_2"/>
</dbReference>
<dbReference type="GO" id="GO:0009968">
    <property type="term" value="P:negative regulation of signal transduction"/>
    <property type="evidence" value="ECO:0007669"/>
    <property type="project" value="UniProtKB-KW"/>
</dbReference>
<dbReference type="SMART" id="SM00049">
    <property type="entry name" value="DEP"/>
    <property type="match status" value="2"/>
</dbReference>
<proteinExistence type="predicted"/>
<evidence type="ECO:0000259" key="3">
    <source>
        <dbReference type="PROSITE" id="PS50186"/>
    </source>
</evidence>
<dbReference type="eggNOG" id="KOG3589">
    <property type="taxonomic scope" value="Eukaryota"/>
</dbReference>
<evidence type="ECO:0000313" key="4">
    <source>
        <dbReference type="EMBL" id="CAR24550.1"/>
    </source>
</evidence>
<dbReference type="CDD" id="cd04450">
    <property type="entry name" value="DEP_RGS7-like"/>
    <property type="match status" value="1"/>
</dbReference>
<dbReference type="GO" id="GO:0030695">
    <property type="term" value="F:GTPase regulator activity"/>
    <property type="evidence" value="ECO:0007669"/>
    <property type="project" value="UniProtKB-ARBA"/>
</dbReference>
<dbReference type="Gene3D" id="1.10.10.10">
    <property type="entry name" value="Winged helix-like DNA-binding domain superfamily/Winged helix DNA-binding domain"/>
    <property type="match status" value="1"/>
</dbReference>
<dbReference type="PANTHER" id="PTHR10845:SF192">
    <property type="entry name" value="DOUBLE HIT, ISOFORM B"/>
    <property type="match status" value="1"/>
</dbReference>
<dbReference type="InterPro" id="IPR036390">
    <property type="entry name" value="WH_DNA-bd_sf"/>
</dbReference>
<dbReference type="RefSeq" id="XP_002554987.1">
    <property type="nucleotide sequence ID" value="XM_002554941.1"/>
</dbReference>